<protein>
    <submittedName>
        <fullName evidence="1">Uncharacterized protein</fullName>
    </submittedName>
</protein>
<gene>
    <name evidence="1" type="ORF">MENTE1834_LOCUS25228</name>
</gene>
<reference evidence="1" key="1">
    <citation type="submission" date="2023-11" db="EMBL/GenBank/DDBJ databases">
        <authorList>
            <person name="Poullet M."/>
        </authorList>
    </citation>
    <scope>NUCLEOTIDE SEQUENCE</scope>
    <source>
        <strain evidence="1">E1834</strain>
    </source>
</reference>
<organism evidence="1 2">
    <name type="scientific">Meloidogyne enterolobii</name>
    <name type="common">Root-knot nematode worm</name>
    <name type="synonym">Meloidogyne mayaguensis</name>
    <dbReference type="NCBI Taxonomy" id="390850"/>
    <lineage>
        <taxon>Eukaryota</taxon>
        <taxon>Metazoa</taxon>
        <taxon>Ecdysozoa</taxon>
        <taxon>Nematoda</taxon>
        <taxon>Chromadorea</taxon>
        <taxon>Rhabditida</taxon>
        <taxon>Tylenchina</taxon>
        <taxon>Tylenchomorpha</taxon>
        <taxon>Tylenchoidea</taxon>
        <taxon>Meloidogynidae</taxon>
        <taxon>Meloidogyninae</taxon>
        <taxon>Meloidogyne</taxon>
    </lineage>
</organism>
<dbReference type="EMBL" id="CAVMJV010000035">
    <property type="protein sequence ID" value="CAK5078184.1"/>
    <property type="molecule type" value="Genomic_DNA"/>
</dbReference>
<dbReference type="Proteomes" id="UP001497535">
    <property type="component" value="Unassembled WGS sequence"/>
</dbReference>
<evidence type="ECO:0000313" key="1">
    <source>
        <dbReference type="EMBL" id="CAK5078184.1"/>
    </source>
</evidence>
<sequence length="54" mass="6068">MMTRPGTCSGGFCLTGVVIDRNRPRLMISASSVPKDLIVQCQVFSIFHAFLRYF</sequence>
<comment type="caution">
    <text evidence="1">The sequence shown here is derived from an EMBL/GenBank/DDBJ whole genome shotgun (WGS) entry which is preliminary data.</text>
</comment>
<evidence type="ECO:0000313" key="2">
    <source>
        <dbReference type="Proteomes" id="UP001497535"/>
    </source>
</evidence>
<keyword evidence="2" id="KW-1185">Reference proteome</keyword>
<accession>A0ACB0ZGJ8</accession>
<proteinExistence type="predicted"/>
<name>A0ACB0ZGJ8_MELEN</name>